<dbReference type="PANTHER" id="PTHR43157">
    <property type="entry name" value="PHOSPHATIDYLINOSITOL-GLYCAN BIOSYNTHESIS CLASS F PROTEIN-RELATED"/>
    <property type="match status" value="1"/>
</dbReference>
<gene>
    <name evidence="3" type="ORF">PG999_008589</name>
</gene>
<dbReference type="InterPro" id="IPR036291">
    <property type="entry name" value="NAD(P)-bd_dom_sf"/>
</dbReference>
<evidence type="ECO:0000256" key="1">
    <source>
        <dbReference type="ARBA" id="ARBA00023002"/>
    </source>
</evidence>
<dbReference type="PRINTS" id="PR00081">
    <property type="entry name" value="GDHRDH"/>
</dbReference>
<accession>A0AAW0QGS6</accession>
<sequence length="336" mass="36367">MASNSTWNDKTAGSDVTKTFAYQIKGRNVVITGVAPNGIGQTTASAIAAQGAAHLILASRTKEKLEQAASELRSAYPAVDIHTVILDLSSQESIRQAAAEIANLIPKLDVLINNAGAVLMTRQRTVEGIEMQFGANHVGHFLLTKLLLPLLEAAAHDTPEAGATRIINLSSQGHRCSPVRFHDYNIEGKEVPDDEKPPALPPTFSRQNEDGYLPIVAYGQSKTANILFSMSLQQKLKSRGIASFAVHPGAIKTNLGRDQDAEMTEAMSKTATYWKTLDEGSAPTLVAAFDPALKACNEPFISDCQVIEPMAWAKNPDFAEKLWKLSEDLIGEKFDL</sequence>
<proteinExistence type="inferred from homology"/>
<dbReference type="PRINTS" id="PR00080">
    <property type="entry name" value="SDRFAMILY"/>
</dbReference>
<comment type="similarity">
    <text evidence="2">Belongs to the short-chain dehydrogenases/reductases (SDR) family.</text>
</comment>
<evidence type="ECO:0000313" key="3">
    <source>
        <dbReference type="EMBL" id="KAK8105230.1"/>
    </source>
</evidence>
<organism evidence="3 4">
    <name type="scientific">Apiospora kogelbergensis</name>
    <dbReference type="NCBI Taxonomy" id="1337665"/>
    <lineage>
        <taxon>Eukaryota</taxon>
        <taxon>Fungi</taxon>
        <taxon>Dikarya</taxon>
        <taxon>Ascomycota</taxon>
        <taxon>Pezizomycotina</taxon>
        <taxon>Sordariomycetes</taxon>
        <taxon>Xylariomycetidae</taxon>
        <taxon>Amphisphaeriales</taxon>
        <taxon>Apiosporaceae</taxon>
        <taxon>Apiospora</taxon>
    </lineage>
</organism>
<name>A0AAW0QGS6_9PEZI</name>
<dbReference type="GO" id="GO:0016491">
    <property type="term" value="F:oxidoreductase activity"/>
    <property type="evidence" value="ECO:0007669"/>
    <property type="project" value="UniProtKB-KW"/>
</dbReference>
<evidence type="ECO:0000256" key="2">
    <source>
        <dbReference type="RuleBase" id="RU000363"/>
    </source>
</evidence>
<evidence type="ECO:0008006" key="5">
    <source>
        <dbReference type="Google" id="ProtNLM"/>
    </source>
</evidence>
<dbReference type="InterPro" id="IPR002347">
    <property type="entry name" value="SDR_fam"/>
</dbReference>
<comment type="caution">
    <text evidence="3">The sequence shown here is derived from an EMBL/GenBank/DDBJ whole genome shotgun (WGS) entry which is preliminary data.</text>
</comment>
<dbReference type="Proteomes" id="UP001392437">
    <property type="component" value="Unassembled WGS sequence"/>
</dbReference>
<dbReference type="EMBL" id="JAQQWP010000008">
    <property type="protein sequence ID" value="KAK8105230.1"/>
    <property type="molecule type" value="Genomic_DNA"/>
</dbReference>
<dbReference type="Pfam" id="PF00106">
    <property type="entry name" value="adh_short"/>
    <property type="match status" value="1"/>
</dbReference>
<dbReference type="Gene3D" id="3.40.50.720">
    <property type="entry name" value="NAD(P)-binding Rossmann-like Domain"/>
    <property type="match status" value="1"/>
</dbReference>
<keyword evidence="4" id="KW-1185">Reference proteome</keyword>
<dbReference type="SUPFAM" id="SSF51735">
    <property type="entry name" value="NAD(P)-binding Rossmann-fold domains"/>
    <property type="match status" value="1"/>
</dbReference>
<reference evidence="3 4" key="1">
    <citation type="submission" date="2023-01" db="EMBL/GenBank/DDBJ databases">
        <title>Analysis of 21 Apiospora genomes using comparative genomics revels a genus with tremendous synthesis potential of carbohydrate active enzymes and secondary metabolites.</title>
        <authorList>
            <person name="Sorensen T."/>
        </authorList>
    </citation>
    <scope>NUCLEOTIDE SEQUENCE [LARGE SCALE GENOMIC DNA]</scope>
    <source>
        <strain evidence="3 4">CBS 117206</strain>
    </source>
</reference>
<keyword evidence="1" id="KW-0560">Oxidoreductase</keyword>
<dbReference type="AlphaFoldDB" id="A0AAW0QGS6"/>
<protein>
    <recommendedName>
        <fullName evidence="5">NAD(P)-binding protein</fullName>
    </recommendedName>
</protein>
<evidence type="ECO:0000313" key="4">
    <source>
        <dbReference type="Proteomes" id="UP001392437"/>
    </source>
</evidence>
<dbReference type="PANTHER" id="PTHR43157:SF31">
    <property type="entry name" value="PHOSPHATIDYLINOSITOL-GLYCAN BIOSYNTHESIS CLASS F PROTEIN"/>
    <property type="match status" value="1"/>
</dbReference>